<dbReference type="PANTHER" id="PTHR35317:SF27">
    <property type="entry name" value="RETROVIRUS-RELATED POL POLYPROTEIN FROM TRANSPOSON TNT 1-94"/>
    <property type="match status" value="1"/>
</dbReference>
<gene>
    <name evidence="1" type="ORF">HRI_001247400</name>
</gene>
<accession>A0A9W7HE58</accession>
<protein>
    <submittedName>
        <fullName evidence="1">Uncharacterized protein</fullName>
    </submittedName>
</protein>
<dbReference type="Proteomes" id="UP001165190">
    <property type="component" value="Unassembled WGS sequence"/>
</dbReference>
<sequence length="129" mass="14680">MRSYGENIEDQTIVEKILRSLTPKFDHVVAAIEKSKDLETFTFDELMGSLQSHEAKLNRTEEKTEDKAFHVKREALPRKMNRNGEVMLDLVGEEVVEEDDAGAMDTKIKHNIEITKGLSNAFTVKKLGM</sequence>
<name>A0A9W7HE58_HIBTR</name>
<dbReference type="PANTHER" id="PTHR35317">
    <property type="entry name" value="OS04G0629600 PROTEIN"/>
    <property type="match status" value="1"/>
</dbReference>
<keyword evidence="2" id="KW-1185">Reference proteome</keyword>
<dbReference type="EMBL" id="BSYR01000012">
    <property type="protein sequence ID" value="GMI75781.1"/>
    <property type="molecule type" value="Genomic_DNA"/>
</dbReference>
<dbReference type="AlphaFoldDB" id="A0A9W7HE58"/>
<dbReference type="OrthoDB" id="1002208at2759"/>
<evidence type="ECO:0000313" key="2">
    <source>
        <dbReference type="Proteomes" id="UP001165190"/>
    </source>
</evidence>
<comment type="caution">
    <text evidence="1">The sequence shown here is derived from an EMBL/GenBank/DDBJ whole genome shotgun (WGS) entry which is preliminary data.</text>
</comment>
<reference evidence="1" key="1">
    <citation type="submission" date="2023-05" db="EMBL/GenBank/DDBJ databases">
        <title>Genome and transcriptome analyses reveal genes involved in the formation of fine ridges on petal epidermal cells in Hibiscus trionum.</title>
        <authorList>
            <person name="Koshimizu S."/>
            <person name="Masuda S."/>
            <person name="Ishii T."/>
            <person name="Shirasu K."/>
            <person name="Hoshino A."/>
            <person name="Arita M."/>
        </authorList>
    </citation>
    <scope>NUCLEOTIDE SEQUENCE</scope>
    <source>
        <strain evidence="1">Hamamatsu line</strain>
    </source>
</reference>
<evidence type="ECO:0000313" key="1">
    <source>
        <dbReference type="EMBL" id="GMI75781.1"/>
    </source>
</evidence>
<organism evidence="1 2">
    <name type="scientific">Hibiscus trionum</name>
    <name type="common">Flower of an hour</name>
    <dbReference type="NCBI Taxonomy" id="183268"/>
    <lineage>
        <taxon>Eukaryota</taxon>
        <taxon>Viridiplantae</taxon>
        <taxon>Streptophyta</taxon>
        <taxon>Embryophyta</taxon>
        <taxon>Tracheophyta</taxon>
        <taxon>Spermatophyta</taxon>
        <taxon>Magnoliopsida</taxon>
        <taxon>eudicotyledons</taxon>
        <taxon>Gunneridae</taxon>
        <taxon>Pentapetalae</taxon>
        <taxon>rosids</taxon>
        <taxon>malvids</taxon>
        <taxon>Malvales</taxon>
        <taxon>Malvaceae</taxon>
        <taxon>Malvoideae</taxon>
        <taxon>Hibiscus</taxon>
    </lineage>
</organism>
<dbReference type="Pfam" id="PF14223">
    <property type="entry name" value="Retrotran_gag_2"/>
    <property type="match status" value="1"/>
</dbReference>
<proteinExistence type="predicted"/>